<feature type="compositionally biased region" description="Basic and acidic residues" evidence="1">
    <location>
        <begin position="184"/>
        <end position="193"/>
    </location>
</feature>
<dbReference type="KEGG" id="sre:PTSG_02720"/>
<evidence type="ECO:0000256" key="1">
    <source>
        <dbReference type="SAM" id="MobiDB-lite"/>
    </source>
</evidence>
<protein>
    <submittedName>
        <fullName evidence="2">Uncharacterized protein</fullName>
    </submittedName>
</protein>
<sequence length="509" mass="55324">MDEAMITGQIKSRLVSKGVDDIVIWAAPWCMVFEATHVGSEDAQLSKAPIQQDKLAGRFVSGIVLLLAVLNKTGTLTVGSPQVMRLWRTAALYPATDLKTVSGRSISATVDSKPIAIGMPIRQTMHEDEETRGYMVVVCSADGKLLPGLRLVSLTRASPRGEEGGAPAAPACLTMAMLTGDKEGTARSIGDRGWHRHRARSSVQEMEAKGRGGGDAIHWSWQVATSSATPTTDVHAIREITSVHVSEIQSMATAATSAPSVVVLWHHFDEGDGLIGTISVPASGEQHLLVSEGRQFWRPRSIRGNGSVHQPRDGERVLTTYILEQWSMTFVAVVLWSMRGWQPITQHNAGQCKLRVSHLDTRRQARSPVWPSFAVPAAFAELERAVRMFHVTVSTAVEDAKTDTPLSLLSFAANKASHAPALRAIFSTSTSVSWLDYSMVHCVVDKVCEAIRAFNQGGQQALAAKPWSQRASLTHTLVADIILLVCTFPSELELATSTADKQYNHQQRA</sequence>
<organism evidence="3">
    <name type="scientific">Salpingoeca rosetta (strain ATCC 50818 / BSB-021)</name>
    <dbReference type="NCBI Taxonomy" id="946362"/>
    <lineage>
        <taxon>Eukaryota</taxon>
        <taxon>Choanoflagellata</taxon>
        <taxon>Craspedida</taxon>
        <taxon>Salpingoecidae</taxon>
        <taxon>Salpingoeca</taxon>
    </lineage>
</organism>
<dbReference type="AlphaFoldDB" id="F2U339"/>
<dbReference type="RefSeq" id="XP_004996216.1">
    <property type="nucleotide sequence ID" value="XM_004996159.1"/>
</dbReference>
<reference evidence="2" key="1">
    <citation type="submission" date="2009-08" db="EMBL/GenBank/DDBJ databases">
        <title>Annotation of Salpingoeca rosetta.</title>
        <authorList>
            <consortium name="The Broad Institute Genome Sequencing Platform"/>
            <person name="Russ C."/>
            <person name="Cuomo C."/>
            <person name="Burger G."/>
            <person name="Gray M.W."/>
            <person name="Holland P.W.H."/>
            <person name="King N."/>
            <person name="Lang F.B.F."/>
            <person name="Roger A.J."/>
            <person name="Ruiz-Trillo I."/>
            <person name="Young S.K."/>
            <person name="Zeng Q."/>
            <person name="Gargeya S."/>
            <person name="Alvarado L."/>
            <person name="Berlin A."/>
            <person name="Chapman S.B."/>
            <person name="Chen Z."/>
            <person name="Freedman E."/>
            <person name="Gellesch M."/>
            <person name="Goldberg J."/>
            <person name="Griggs A."/>
            <person name="Gujja S."/>
            <person name="Heilman E."/>
            <person name="Heiman D."/>
            <person name="Howarth C."/>
            <person name="Mehta T."/>
            <person name="Neiman D."/>
            <person name="Pearson M."/>
            <person name="Roberts A."/>
            <person name="Saif S."/>
            <person name="Shea T."/>
            <person name="Shenoy N."/>
            <person name="Sisk P."/>
            <person name="Stolte C."/>
            <person name="Sykes S."/>
            <person name="White J."/>
            <person name="Yandava C."/>
            <person name="Haas B."/>
            <person name="Nusbaum C."/>
            <person name="Birren B."/>
        </authorList>
    </citation>
    <scope>NUCLEOTIDE SEQUENCE [LARGE SCALE GENOMIC DNA]</scope>
    <source>
        <strain evidence="2">ATCC 50818</strain>
    </source>
</reference>
<dbReference type="Proteomes" id="UP000007799">
    <property type="component" value="Unassembled WGS sequence"/>
</dbReference>
<keyword evidence="3" id="KW-1185">Reference proteome</keyword>
<dbReference type="InParanoid" id="F2U339"/>
<name>F2U339_SALR5</name>
<dbReference type="GeneID" id="16076803"/>
<accession>F2U339</accession>
<evidence type="ECO:0000313" key="2">
    <source>
        <dbReference type="EMBL" id="EGD82033.1"/>
    </source>
</evidence>
<evidence type="ECO:0000313" key="3">
    <source>
        <dbReference type="Proteomes" id="UP000007799"/>
    </source>
</evidence>
<dbReference type="OrthoDB" id="432719at2759"/>
<dbReference type="EMBL" id="GL832960">
    <property type="protein sequence ID" value="EGD82033.1"/>
    <property type="molecule type" value="Genomic_DNA"/>
</dbReference>
<feature type="region of interest" description="Disordered" evidence="1">
    <location>
        <begin position="184"/>
        <end position="214"/>
    </location>
</feature>
<gene>
    <name evidence="2" type="ORF">PTSG_02720</name>
</gene>
<proteinExistence type="predicted"/>